<dbReference type="InterPro" id="IPR050832">
    <property type="entry name" value="Bact_Acetyltransf"/>
</dbReference>
<dbReference type="SUPFAM" id="SSF55729">
    <property type="entry name" value="Acyl-CoA N-acyltransferases (Nat)"/>
    <property type="match status" value="1"/>
</dbReference>
<keyword evidence="2" id="KW-0012">Acyltransferase</keyword>
<dbReference type="InterPro" id="IPR016181">
    <property type="entry name" value="Acyl_CoA_acyltransferase"/>
</dbReference>
<keyword evidence="1 4" id="KW-0808">Transferase</keyword>
<organism evidence="4 5">
    <name type="scientific">Paenibacillus agri</name>
    <dbReference type="NCBI Taxonomy" id="2744309"/>
    <lineage>
        <taxon>Bacteria</taxon>
        <taxon>Bacillati</taxon>
        <taxon>Bacillota</taxon>
        <taxon>Bacilli</taxon>
        <taxon>Bacillales</taxon>
        <taxon>Paenibacillaceae</taxon>
        <taxon>Paenibacillus</taxon>
    </lineage>
</organism>
<name>A0A850EPY6_9BACL</name>
<reference evidence="4" key="1">
    <citation type="submission" date="2020-06" db="EMBL/GenBank/DDBJ databases">
        <title>Paenibacillus sp. nov., isolated from soil.</title>
        <authorList>
            <person name="Seo Y.L."/>
        </authorList>
    </citation>
    <scope>NUCLEOTIDE SEQUENCE [LARGE SCALE GENOMIC DNA]</scope>
    <source>
        <strain evidence="4">JW14</strain>
    </source>
</reference>
<dbReference type="Pfam" id="PF00583">
    <property type="entry name" value="Acetyltransf_1"/>
    <property type="match status" value="1"/>
</dbReference>
<dbReference type="AlphaFoldDB" id="A0A850EPY6"/>
<sequence>MSLSNSSEQKEFITIRSAVPADYDAVVEILSQAWESYAVTYPEVRESLKEALRKYLEPGSQERIVAEAEGLIIGTAEIFHNAAEAYGDIQQTLATPVLRRLAVAPGWQGKGIATQLIHESAKRALNAGAGYLYLHTSLETNASAARLYEHLGFVRSHDQDLHQGEYFMEGFRLDLTAEL</sequence>
<accession>A0A850EPY6</accession>
<gene>
    <name evidence="4" type="ORF">HPT30_15805</name>
</gene>
<proteinExistence type="predicted"/>
<dbReference type="Proteomes" id="UP000564806">
    <property type="component" value="Unassembled WGS sequence"/>
</dbReference>
<dbReference type="RefSeq" id="WP_175372311.1">
    <property type="nucleotide sequence ID" value="NZ_JABWCS010000211.1"/>
</dbReference>
<dbReference type="CDD" id="cd04301">
    <property type="entry name" value="NAT_SF"/>
    <property type="match status" value="1"/>
</dbReference>
<dbReference type="PROSITE" id="PS51186">
    <property type="entry name" value="GNAT"/>
    <property type="match status" value="1"/>
</dbReference>
<dbReference type="GO" id="GO:0016747">
    <property type="term" value="F:acyltransferase activity, transferring groups other than amino-acyl groups"/>
    <property type="evidence" value="ECO:0007669"/>
    <property type="project" value="InterPro"/>
</dbReference>
<keyword evidence="5" id="KW-1185">Reference proteome</keyword>
<dbReference type="InterPro" id="IPR000182">
    <property type="entry name" value="GNAT_dom"/>
</dbReference>
<dbReference type="EMBL" id="JABWCS010000211">
    <property type="protein sequence ID" value="NUU61809.1"/>
    <property type="molecule type" value="Genomic_DNA"/>
</dbReference>
<evidence type="ECO:0000313" key="4">
    <source>
        <dbReference type="EMBL" id="NUU61809.1"/>
    </source>
</evidence>
<evidence type="ECO:0000259" key="3">
    <source>
        <dbReference type="PROSITE" id="PS51186"/>
    </source>
</evidence>
<comment type="caution">
    <text evidence="4">The sequence shown here is derived from an EMBL/GenBank/DDBJ whole genome shotgun (WGS) entry which is preliminary data.</text>
</comment>
<evidence type="ECO:0000256" key="2">
    <source>
        <dbReference type="ARBA" id="ARBA00023315"/>
    </source>
</evidence>
<feature type="domain" description="N-acetyltransferase" evidence="3">
    <location>
        <begin position="13"/>
        <end position="178"/>
    </location>
</feature>
<dbReference type="Gene3D" id="3.40.630.30">
    <property type="match status" value="1"/>
</dbReference>
<protein>
    <submittedName>
        <fullName evidence="4">GNAT family N-acetyltransferase</fullName>
    </submittedName>
</protein>
<dbReference type="PANTHER" id="PTHR43877">
    <property type="entry name" value="AMINOALKYLPHOSPHONATE N-ACETYLTRANSFERASE-RELATED-RELATED"/>
    <property type="match status" value="1"/>
</dbReference>
<evidence type="ECO:0000313" key="5">
    <source>
        <dbReference type="Proteomes" id="UP000564806"/>
    </source>
</evidence>
<evidence type="ECO:0000256" key="1">
    <source>
        <dbReference type="ARBA" id="ARBA00022679"/>
    </source>
</evidence>